<accession>D3LVE4</accession>
<reference evidence="1" key="2">
    <citation type="submission" date="2009-12" db="EMBL/GenBank/DDBJ databases">
        <authorList>
            <person name="Madupu R."/>
            <person name="Durkin A.S."/>
            <person name="Torralba M."/>
            <person name="Methe B."/>
            <person name="Sutton G.G."/>
            <person name="Strausberg R.L."/>
            <person name="Nelson K.E."/>
        </authorList>
    </citation>
    <scope>NUCLEOTIDE SEQUENCE</scope>
    <source>
        <strain evidence="1">28L</strain>
    </source>
</reference>
<organism evidence="1 3">
    <name type="scientific">Megasphaera lornae</name>
    <dbReference type="NCBI Taxonomy" id="1000568"/>
    <lineage>
        <taxon>Bacteria</taxon>
        <taxon>Bacillati</taxon>
        <taxon>Bacillota</taxon>
        <taxon>Negativicutes</taxon>
        <taxon>Veillonellales</taxon>
        <taxon>Veillonellaceae</taxon>
        <taxon>Megasphaera</taxon>
    </lineage>
</organism>
<evidence type="ECO:0000313" key="4">
    <source>
        <dbReference type="Proteomes" id="UP000004018"/>
    </source>
</evidence>
<gene>
    <name evidence="1" type="ORF">HMPREF0889_0268</name>
    <name evidence="2" type="ORF">HMPREF1039_0329</name>
</gene>
<reference evidence="3" key="1">
    <citation type="submission" date="2009-12" db="EMBL/GenBank/DDBJ databases">
        <title>Sequence of Clostridiales genomosp. BVAB3 str. UPII9-5.</title>
        <authorList>
            <person name="Madupu R."/>
            <person name="Durkin A.S."/>
            <person name="Torralba M."/>
            <person name="Methe B."/>
            <person name="Sutton G.G."/>
            <person name="Strausberg R.L."/>
            <person name="Nelson K.E."/>
        </authorList>
    </citation>
    <scope>NUCLEOTIDE SEQUENCE [LARGE SCALE GENOMIC DNA]</scope>
    <source>
        <strain evidence="3">28L</strain>
    </source>
</reference>
<keyword evidence="4" id="KW-1185">Reference proteome</keyword>
<sequence>MSLLFFPSLSDLQWEFILRAVQISSYIPGRIRLRSGKLVGNTELSKKLSTMAAQYPEIRKLEINTVTGSALILYNTQAVRANSRFAKVEQYIKMHAERRG</sequence>
<proteinExistence type="predicted"/>
<dbReference type="AlphaFoldDB" id="D3LVE4"/>
<comment type="caution">
    <text evidence="1">The sequence shown here is derived from an EMBL/GenBank/DDBJ whole genome shotgun (WGS) entry which is preliminary data.</text>
</comment>
<dbReference type="STRING" id="699218.HMPREF0889_0268"/>
<reference evidence="2 4" key="3">
    <citation type="submission" date="2011-04" db="EMBL/GenBank/DDBJ databases">
        <authorList>
            <person name="Harkins D.M."/>
            <person name="Madupu R."/>
            <person name="Durkin A.S."/>
            <person name="Torralba M."/>
            <person name="Methe B."/>
            <person name="Sutton G.G."/>
            <person name="Nelson K.E."/>
        </authorList>
    </citation>
    <scope>NUCLEOTIDE SEQUENCE [LARGE SCALE GENOMIC DNA]</scope>
    <source>
        <strain evidence="2 4">UPII 199-6</strain>
    </source>
</reference>
<dbReference type="EMBL" id="AFIJ01000032">
    <property type="protein sequence ID" value="EGL39907.1"/>
    <property type="molecule type" value="Genomic_DNA"/>
</dbReference>
<dbReference type="OrthoDB" id="2887217at2"/>
<dbReference type="Pfam" id="PF19991">
    <property type="entry name" value="HMA_2"/>
    <property type="match status" value="1"/>
</dbReference>
<dbReference type="EMBL" id="ADGP01000020">
    <property type="protein sequence ID" value="EFD93871.1"/>
    <property type="molecule type" value="Genomic_DNA"/>
</dbReference>
<evidence type="ECO:0000313" key="3">
    <source>
        <dbReference type="Proteomes" id="UP000003242"/>
    </source>
</evidence>
<name>D3LVE4_9FIRM</name>
<evidence type="ECO:0000313" key="2">
    <source>
        <dbReference type="EMBL" id="EGL39907.1"/>
    </source>
</evidence>
<dbReference type="Proteomes" id="UP000004018">
    <property type="component" value="Unassembled WGS sequence"/>
</dbReference>
<dbReference type="Proteomes" id="UP000003242">
    <property type="component" value="Unassembled WGS sequence"/>
</dbReference>
<protein>
    <submittedName>
        <fullName evidence="1">Uncharacterized protein</fullName>
    </submittedName>
</protein>
<evidence type="ECO:0000313" key="1">
    <source>
        <dbReference type="EMBL" id="EFD93871.1"/>
    </source>
</evidence>